<keyword evidence="3" id="KW-0539">Nucleus</keyword>
<comment type="subcellular location">
    <subcellularLocation>
        <location evidence="1">Nucleus</location>
    </subcellularLocation>
</comment>
<name>A0A420YF68_9PEZI</name>
<evidence type="ECO:0000256" key="1">
    <source>
        <dbReference type="ARBA" id="ARBA00004123"/>
    </source>
</evidence>
<comment type="caution">
    <text evidence="6">The sequence shown here is derived from an EMBL/GenBank/DDBJ whole genome shotgun (WGS) entry which is preliminary data.</text>
</comment>
<reference evidence="6 7" key="1">
    <citation type="submission" date="2018-08" db="EMBL/GenBank/DDBJ databases">
        <title>Draft genome of the lignicolous fungus Coniochaeta pulveracea.</title>
        <authorList>
            <person name="Borstlap C.J."/>
            <person name="De Witt R.N."/>
            <person name="Botha A."/>
            <person name="Volschenk H."/>
        </authorList>
    </citation>
    <scope>NUCLEOTIDE SEQUENCE [LARGE SCALE GENOMIC DNA]</scope>
    <source>
        <strain evidence="6 7">CAB683</strain>
    </source>
</reference>
<evidence type="ECO:0000256" key="2">
    <source>
        <dbReference type="ARBA" id="ARBA00022763"/>
    </source>
</evidence>
<feature type="region of interest" description="Disordered" evidence="4">
    <location>
        <begin position="327"/>
        <end position="399"/>
    </location>
</feature>
<dbReference type="Proteomes" id="UP000275385">
    <property type="component" value="Unassembled WGS sequence"/>
</dbReference>
<feature type="compositionally biased region" description="Basic and acidic residues" evidence="4">
    <location>
        <begin position="232"/>
        <end position="243"/>
    </location>
</feature>
<feature type="compositionally biased region" description="Polar residues" evidence="4">
    <location>
        <begin position="376"/>
        <end position="385"/>
    </location>
</feature>
<evidence type="ECO:0000313" key="6">
    <source>
        <dbReference type="EMBL" id="RKU46566.1"/>
    </source>
</evidence>
<accession>A0A420YF68</accession>
<dbReference type="GO" id="GO:0005634">
    <property type="term" value="C:nucleus"/>
    <property type="evidence" value="ECO:0007669"/>
    <property type="project" value="UniProtKB-SubCell"/>
</dbReference>
<evidence type="ECO:0000256" key="4">
    <source>
        <dbReference type="SAM" id="MobiDB-lite"/>
    </source>
</evidence>
<feature type="region of interest" description="Disordered" evidence="4">
    <location>
        <begin position="422"/>
        <end position="533"/>
    </location>
</feature>
<gene>
    <name evidence="6" type="ORF">DL546_003743</name>
</gene>
<dbReference type="PANTHER" id="PTHR15107:SF0">
    <property type="entry name" value="DNA ENDONUCLEASE ACTIVATOR CTP1 C-TERMINAL DOMAIN-CONTAINING PROTEIN"/>
    <property type="match status" value="1"/>
</dbReference>
<dbReference type="EMBL" id="QVQW01000013">
    <property type="protein sequence ID" value="RKU46566.1"/>
    <property type="molecule type" value="Genomic_DNA"/>
</dbReference>
<feature type="compositionally biased region" description="Low complexity" evidence="4">
    <location>
        <begin position="244"/>
        <end position="257"/>
    </location>
</feature>
<dbReference type="Pfam" id="PF08573">
    <property type="entry name" value="SAE2"/>
    <property type="match status" value="1"/>
</dbReference>
<proteinExistence type="predicted"/>
<feature type="compositionally biased region" description="Low complexity" evidence="4">
    <location>
        <begin position="205"/>
        <end position="215"/>
    </location>
</feature>
<dbReference type="STRING" id="177199.A0A420YF68"/>
<organism evidence="6 7">
    <name type="scientific">Coniochaeta pulveracea</name>
    <dbReference type="NCBI Taxonomy" id="177199"/>
    <lineage>
        <taxon>Eukaryota</taxon>
        <taxon>Fungi</taxon>
        <taxon>Dikarya</taxon>
        <taxon>Ascomycota</taxon>
        <taxon>Pezizomycotina</taxon>
        <taxon>Sordariomycetes</taxon>
        <taxon>Sordariomycetidae</taxon>
        <taxon>Coniochaetales</taxon>
        <taxon>Coniochaetaceae</taxon>
        <taxon>Coniochaeta</taxon>
    </lineage>
</organism>
<dbReference type="GO" id="GO:0003684">
    <property type="term" value="F:damaged DNA binding"/>
    <property type="evidence" value="ECO:0007669"/>
    <property type="project" value="TreeGrafter"/>
</dbReference>
<dbReference type="OrthoDB" id="5801062at2759"/>
<feature type="domain" description="DNA endonuclease activator Ctp1 C-terminal" evidence="5">
    <location>
        <begin position="644"/>
        <end position="757"/>
    </location>
</feature>
<keyword evidence="2" id="KW-0227">DNA damage</keyword>
<feature type="compositionally biased region" description="Polar residues" evidence="4">
    <location>
        <begin position="91"/>
        <end position="125"/>
    </location>
</feature>
<dbReference type="InterPro" id="IPR033316">
    <property type="entry name" value="RBBP8-like"/>
</dbReference>
<feature type="compositionally biased region" description="Basic and acidic residues" evidence="4">
    <location>
        <begin position="470"/>
        <end position="506"/>
    </location>
</feature>
<feature type="compositionally biased region" description="Basic and acidic residues" evidence="4">
    <location>
        <begin position="270"/>
        <end position="280"/>
    </location>
</feature>
<keyword evidence="7" id="KW-1185">Reference proteome</keyword>
<evidence type="ECO:0000313" key="7">
    <source>
        <dbReference type="Proteomes" id="UP000275385"/>
    </source>
</evidence>
<dbReference type="AlphaFoldDB" id="A0A420YF68"/>
<evidence type="ECO:0000256" key="3">
    <source>
        <dbReference type="ARBA" id="ARBA00023242"/>
    </source>
</evidence>
<dbReference type="InterPro" id="IPR013882">
    <property type="entry name" value="Ctp1_C"/>
</dbReference>
<protein>
    <recommendedName>
        <fullName evidence="5">DNA endonuclease activator Ctp1 C-terminal domain-containing protein</fullName>
    </recommendedName>
</protein>
<dbReference type="PANTHER" id="PTHR15107">
    <property type="entry name" value="RETINOBLASTOMA BINDING PROTEIN 8"/>
    <property type="match status" value="1"/>
</dbReference>
<dbReference type="GO" id="GO:0010792">
    <property type="term" value="P:DNA double-strand break processing involved in repair via single-strand annealing"/>
    <property type="evidence" value="ECO:0007669"/>
    <property type="project" value="TreeGrafter"/>
</dbReference>
<feature type="compositionally biased region" description="Basic residues" evidence="4">
    <location>
        <begin position="730"/>
        <end position="740"/>
    </location>
</feature>
<sequence>MTSWLQRGRPALLTALAEVCDRIDSELADELQQRDQQQHAFLTKEVERLRPRATAADRLEQENRALLSELESLRKDLSARTPDLGAEDSLRNSALGNRLGSTSQDVHQSPRQPLGTLSASSQNRQINHKPSQKVLNTAANDKLADDLVQLQKKYAHLSAKHDTLLHTFEQAKGRIREMKNSRDSWKEYSEKLESKLQKLETKLGRVTTARRTATASPRPLSGAATLEPQESNVHEEIIDRDKGPLSSKPVLSSSLPPHIGASHSFSGTGHEQHADTDQHRASSSPPEPTTRAAARGTELPSDSTEGDDELPPLPISNIDVSTLVVKSEPASDGVEVLHERSVTKRKRGADHHDVVDVPTPRRIKTEEGSSDLPVTAETSHFSPQESMDLDIDEGMPTPRRSRMIQSRNLDHENYSASMDRSHAVSMPNLGGGHGPIPVDSPPAHVAPLAAVSSSATPVRRAASKTSKATESGRRSGLRLDHAVASLAEDRDTAPRPGDGRGQDHASDALATGAGRLSELLNGKSAPPHEEHVLLRPVRQVRDMGVLSSWFQDTPRRVLPFGDTDGKEKAQTPLAPTRIAGFLTPKATPASRGDDLARLRATDTGGGRPTTPKTSMRPLRQQPVTNLRRDDFKINPEFNNGENYAFTEVVRGKAERAELPGCTDPDCCGKHFRAMAQAERQAAGPSLIHRPADIKLLEDYLGDLQYKLGSMTRQEKEELWLEAKTRELANKHGKHRHRFSRRQSPPGFWNADFPTTQESQEEREEEARREKALIEERYKDAMRGGGQWLFRDE</sequence>
<evidence type="ECO:0000259" key="5">
    <source>
        <dbReference type="Pfam" id="PF08573"/>
    </source>
</evidence>
<feature type="region of interest" description="Disordered" evidence="4">
    <location>
        <begin position="202"/>
        <end position="315"/>
    </location>
</feature>
<feature type="region of interest" description="Disordered" evidence="4">
    <location>
        <begin position="83"/>
        <end position="133"/>
    </location>
</feature>
<feature type="region of interest" description="Disordered" evidence="4">
    <location>
        <begin position="730"/>
        <end position="768"/>
    </location>
</feature>